<keyword evidence="1" id="KW-0812">Transmembrane</keyword>
<dbReference type="OrthoDB" id="7056535at2"/>
<evidence type="ECO:0008006" key="4">
    <source>
        <dbReference type="Google" id="ProtNLM"/>
    </source>
</evidence>
<evidence type="ECO:0000313" key="2">
    <source>
        <dbReference type="EMBL" id="RBI69405.1"/>
    </source>
</evidence>
<dbReference type="EMBL" id="QNTU01000001">
    <property type="protein sequence ID" value="RBI69405.1"/>
    <property type="molecule type" value="Genomic_DNA"/>
</dbReference>
<protein>
    <recommendedName>
        <fullName evidence="4">CAP-Gly protein</fullName>
    </recommendedName>
</protein>
<name>A0A365TTL4_9GAMM</name>
<feature type="transmembrane region" description="Helical" evidence="1">
    <location>
        <begin position="300"/>
        <end position="322"/>
    </location>
</feature>
<evidence type="ECO:0000256" key="1">
    <source>
        <dbReference type="SAM" id="Phobius"/>
    </source>
</evidence>
<sequence length="337" mass="34701">MTDTTLHARPANANRSTLGAVVVGTIVALGLMVLFTLLGVAIGVASLEAVGQGLGFGAAIYLIVTQIISLAAGGFAAAQFMATGSASVAALAGAAVWALSTLIVAFGGVNAGTSAISSSTALVSQTAKTTASAVQAIAPDDVSLPDISEIAGSVSMADLPPELQQALQDADVTPSQLRTEAREAFRNVISQQEMSRARSLLSATLTDIATQPSSFSEEVNQMLDQLLTGENAIIGEEDLAEAESTLQTRLGITENQSQQLVDAVQSSFNSAVETLRQTASELQDRLVTAVDNVQGAVSSAALWLFIASLLSLIAAAGAGLYGQRDVSHMIPRKWRSN</sequence>
<organism evidence="2 3">
    <name type="scientific">Vreelandella sulfidaeris</name>
    <dbReference type="NCBI Taxonomy" id="115553"/>
    <lineage>
        <taxon>Bacteria</taxon>
        <taxon>Pseudomonadati</taxon>
        <taxon>Pseudomonadota</taxon>
        <taxon>Gammaproteobacteria</taxon>
        <taxon>Oceanospirillales</taxon>
        <taxon>Halomonadaceae</taxon>
        <taxon>Vreelandella</taxon>
    </lineage>
</organism>
<keyword evidence="3" id="KW-1185">Reference proteome</keyword>
<feature type="transmembrane region" description="Helical" evidence="1">
    <location>
        <begin position="21"/>
        <end position="47"/>
    </location>
</feature>
<dbReference type="AlphaFoldDB" id="A0A365TTL4"/>
<feature type="transmembrane region" description="Helical" evidence="1">
    <location>
        <begin position="88"/>
        <end position="109"/>
    </location>
</feature>
<gene>
    <name evidence="2" type="ORF">DQ400_01570</name>
</gene>
<dbReference type="RefSeq" id="WP_113268057.1">
    <property type="nucleotide sequence ID" value="NZ_QNTU01000001.1"/>
</dbReference>
<evidence type="ECO:0000313" key="3">
    <source>
        <dbReference type="Proteomes" id="UP000252204"/>
    </source>
</evidence>
<comment type="caution">
    <text evidence="2">The sequence shown here is derived from an EMBL/GenBank/DDBJ whole genome shotgun (WGS) entry which is preliminary data.</text>
</comment>
<keyword evidence="1" id="KW-0472">Membrane</keyword>
<accession>A0A365TTL4</accession>
<feature type="transmembrane region" description="Helical" evidence="1">
    <location>
        <begin position="53"/>
        <end position="76"/>
    </location>
</feature>
<dbReference type="Proteomes" id="UP000252204">
    <property type="component" value="Unassembled WGS sequence"/>
</dbReference>
<reference evidence="3" key="1">
    <citation type="submission" date="2018-06" db="EMBL/GenBank/DDBJ databases">
        <title>Whole genome sequencing of four bacterial strains from South Shetland trench revealing bio-synthetic gene clusters.</title>
        <authorList>
            <person name="Abdel-Mageed W.M."/>
            <person name="Lehri B."/>
            <person name="Jarmusch S."/>
            <person name="Miranda K."/>
            <person name="Goodfellow M."/>
            <person name="Jaspars M."/>
            <person name="Karlyshev A.V."/>
        </authorList>
    </citation>
    <scope>NUCLEOTIDE SEQUENCE [LARGE SCALE GENOMIC DNA]</scope>
    <source>
        <strain evidence="3">SST4</strain>
    </source>
</reference>
<proteinExistence type="predicted"/>
<keyword evidence="1" id="KW-1133">Transmembrane helix</keyword>